<protein>
    <submittedName>
        <fullName evidence="1">Uncharacterized protein</fullName>
    </submittedName>
</protein>
<reference evidence="1 2" key="2">
    <citation type="journal article" date="2022" name="Mol. Ecol. Resour.">
        <title>The genomes of chicory, endive, great burdock and yacon provide insights into Asteraceae paleo-polyploidization history and plant inulin production.</title>
        <authorList>
            <person name="Fan W."/>
            <person name="Wang S."/>
            <person name="Wang H."/>
            <person name="Wang A."/>
            <person name="Jiang F."/>
            <person name="Liu H."/>
            <person name="Zhao H."/>
            <person name="Xu D."/>
            <person name="Zhang Y."/>
        </authorList>
    </citation>
    <scope>NUCLEOTIDE SEQUENCE [LARGE SCALE GENOMIC DNA]</scope>
    <source>
        <strain evidence="2">cv. Yunnan</strain>
        <tissue evidence="1">Leaves</tissue>
    </source>
</reference>
<organism evidence="1 2">
    <name type="scientific">Smallanthus sonchifolius</name>
    <dbReference type="NCBI Taxonomy" id="185202"/>
    <lineage>
        <taxon>Eukaryota</taxon>
        <taxon>Viridiplantae</taxon>
        <taxon>Streptophyta</taxon>
        <taxon>Embryophyta</taxon>
        <taxon>Tracheophyta</taxon>
        <taxon>Spermatophyta</taxon>
        <taxon>Magnoliopsida</taxon>
        <taxon>eudicotyledons</taxon>
        <taxon>Gunneridae</taxon>
        <taxon>Pentapetalae</taxon>
        <taxon>asterids</taxon>
        <taxon>campanulids</taxon>
        <taxon>Asterales</taxon>
        <taxon>Asteraceae</taxon>
        <taxon>Asteroideae</taxon>
        <taxon>Heliantheae alliance</taxon>
        <taxon>Millerieae</taxon>
        <taxon>Smallanthus</taxon>
    </lineage>
</organism>
<reference evidence="2" key="1">
    <citation type="journal article" date="2022" name="Mol. Ecol. Resour.">
        <title>The genomes of chicory, endive, great burdock and yacon provide insights into Asteraceae palaeo-polyploidization history and plant inulin production.</title>
        <authorList>
            <person name="Fan W."/>
            <person name="Wang S."/>
            <person name="Wang H."/>
            <person name="Wang A."/>
            <person name="Jiang F."/>
            <person name="Liu H."/>
            <person name="Zhao H."/>
            <person name="Xu D."/>
            <person name="Zhang Y."/>
        </authorList>
    </citation>
    <scope>NUCLEOTIDE SEQUENCE [LARGE SCALE GENOMIC DNA]</scope>
    <source>
        <strain evidence="2">cv. Yunnan</strain>
    </source>
</reference>
<dbReference type="EMBL" id="CM042032">
    <property type="protein sequence ID" value="KAI3777396.1"/>
    <property type="molecule type" value="Genomic_DNA"/>
</dbReference>
<comment type="caution">
    <text evidence="1">The sequence shown here is derived from an EMBL/GenBank/DDBJ whole genome shotgun (WGS) entry which is preliminary data.</text>
</comment>
<evidence type="ECO:0000313" key="1">
    <source>
        <dbReference type="EMBL" id="KAI3777396.1"/>
    </source>
</evidence>
<gene>
    <name evidence="1" type="ORF">L1987_47196</name>
</gene>
<sequence length="85" mass="9598">MGVGRVAEVESELAQSDRVILSKRVAFLGRDMGRVKKRGCGGVHSEERCLASLPHRYPYAALHSYNYKRFNFSQMSYLGGCSHFQ</sequence>
<keyword evidence="2" id="KW-1185">Reference proteome</keyword>
<accession>A0ACB9G2E3</accession>
<dbReference type="Proteomes" id="UP001056120">
    <property type="component" value="Linkage Group LG15"/>
</dbReference>
<name>A0ACB9G2E3_9ASTR</name>
<proteinExistence type="predicted"/>
<evidence type="ECO:0000313" key="2">
    <source>
        <dbReference type="Proteomes" id="UP001056120"/>
    </source>
</evidence>